<dbReference type="AlphaFoldDB" id="A0A7R8ZW00"/>
<comment type="similarity">
    <text evidence="2 10">Belongs to the purine nucleoside phosphorylase YfiH/LACC1 family.</text>
</comment>
<evidence type="ECO:0000256" key="5">
    <source>
        <dbReference type="ARBA" id="ARBA00022801"/>
    </source>
</evidence>
<evidence type="ECO:0000256" key="1">
    <source>
        <dbReference type="ARBA" id="ARBA00000553"/>
    </source>
</evidence>
<dbReference type="GO" id="GO:0005507">
    <property type="term" value="F:copper ion binding"/>
    <property type="evidence" value="ECO:0007669"/>
    <property type="project" value="TreeGrafter"/>
</dbReference>
<gene>
    <name evidence="11" type="ORF">CTOB1V02_LOCUS14273</name>
</gene>
<keyword evidence="4" id="KW-0479">Metal-binding</keyword>
<dbReference type="InterPro" id="IPR011324">
    <property type="entry name" value="Cytotoxic_necrot_fac-like_cat"/>
</dbReference>
<dbReference type="EMBL" id="OB679204">
    <property type="protein sequence ID" value="CAD7236458.1"/>
    <property type="molecule type" value="Genomic_DNA"/>
</dbReference>
<evidence type="ECO:0000256" key="6">
    <source>
        <dbReference type="ARBA" id="ARBA00022833"/>
    </source>
</evidence>
<comment type="catalytic activity">
    <reaction evidence="9">
        <text>S-methyl-5'-thioadenosine + phosphate = 5-(methylsulfanyl)-alpha-D-ribose 1-phosphate + adenine</text>
        <dbReference type="Rhea" id="RHEA:11852"/>
        <dbReference type="ChEBI" id="CHEBI:16708"/>
        <dbReference type="ChEBI" id="CHEBI:17509"/>
        <dbReference type="ChEBI" id="CHEBI:43474"/>
        <dbReference type="ChEBI" id="CHEBI:58533"/>
        <dbReference type="EC" id="2.4.2.28"/>
    </reaction>
    <physiologicalReaction direction="left-to-right" evidence="9">
        <dbReference type="Rhea" id="RHEA:11853"/>
    </physiologicalReaction>
</comment>
<dbReference type="CDD" id="cd16833">
    <property type="entry name" value="YfiH"/>
    <property type="match status" value="1"/>
</dbReference>
<organism evidence="11">
    <name type="scientific">Cyprideis torosa</name>
    <dbReference type="NCBI Taxonomy" id="163714"/>
    <lineage>
        <taxon>Eukaryota</taxon>
        <taxon>Metazoa</taxon>
        <taxon>Ecdysozoa</taxon>
        <taxon>Arthropoda</taxon>
        <taxon>Crustacea</taxon>
        <taxon>Oligostraca</taxon>
        <taxon>Ostracoda</taxon>
        <taxon>Podocopa</taxon>
        <taxon>Podocopida</taxon>
        <taxon>Cytherocopina</taxon>
        <taxon>Cytheroidea</taxon>
        <taxon>Cytherideidae</taxon>
        <taxon>Cyprideis</taxon>
    </lineage>
</organism>
<reference evidence="11" key="1">
    <citation type="submission" date="2020-11" db="EMBL/GenBank/DDBJ databases">
        <authorList>
            <person name="Tran Van P."/>
        </authorList>
    </citation>
    <scope>NUCLEOTIDE SEQUENCE</scope>
</reference>
<evidence type="ECO:0000256" key="9">
    <source>
        <dbReference type="ARBA" id="ARBA00049893"/>
    </source>
</evidence>
<evidence type="ECO:0000256" key="7">
    <source>
        <dbReference type="ARBA" id="ARBA00047989"/>
    </source>
</evidence>
<keyword evidence="6" id="KW-0862">Zinc</keyword>
<dbReference type="Pfam" id="PF02578">
    <property type="entry name" value="Cu-oxidase_4"/>
    <property type="match status" value="1"/>
</dbReference>
<dbReference type="Gene3D" id="3.60.140.10">
    <property type="entry name" value="CNF1/YfiH-like putative cysteine hydrolases"/>
    <property type="match status" value="1"/>
</dbReference>
<evidence type="ECO:0000256" key="4">
    <source>
        <dbReference type="ARBA" id="ARBA00022723"/>
    </source>
</evidence>
<dbReference type="SUPFAM" id="SSF64438">
    <property type="entry name" value="CNF1/YfiH-like putative cysteine hydrolases"/>
    <property type="match status" value="1"/>
</dbReference>
<dbReference type="OrthoDB" id="10055554at2759"/>
<keyword evidence="5" id="KW-0378">Hydrolase</keyword>
<dbReference type="NCBIfam" id="TIGR00726">
    <property type="entry name" value="peptidoglycan editing factor PgeF"/>
    <property type="match status" value="1"/>
</dbReference>
<evidence type="ECO:0000256" key="10">
    <source>
        <dbReference type="RuleBase" id="RU361274"/>
    </source>
</evidence>
<dbReference type="InterPro" id="IPR038371">
    <property type="entry name" value="Cu_polyphenol_OxRdtase_sf"/>
</dbReference>
<evidence type="ECO:0000256" key="2">
    <source>
        <dbReference type="ARBA" id="ARBA00007353"/>
    </source>
</evidence>
<comment type="catalytic activity">
    <reaction evidence="1">
        <text>inosine + phosphate = alpha-D-ribose 1-phosphate + hypoxanthine</text>
        <dbReference type="Rhea" id="RHEA:27646"/>
        <dbReference type="ChEBI" id="CHEBI:17368"/>
        <dbReference type="ChEBI" id="CHEBI:17596"/>
        <dbReference type="ChEBI" id="CHEBI:43474"/>
        <dbReference type="ChEBI" id="CHEBI:57720"/>
        <dbReference type="EC" id="2.4.2.1"/>
    </reaction>
    <physiologicalReaction direction="left-to-right" evidence="1">
        <dbReference type="Rhea" id="RHEA:27647"/>
    </physiologicalReaction>
</comment>
<comment type="catalytic activity">
    <reaction evidence="8">
        <text>adenosine + phosphate = alpha-D-ribose 1-phosphate + adenine</text>
        <dbReference type="Rhea" id="RHEA:27642"/>
        <dbReference type="ChEBI" id="CHEBI:16335"/>
        <dbReference type="ChEBI" id="CHEBI:16708"/>
        <dbReference type="ChEBI" id="CHEBI:43474"/>
        <dbReference type="ChEBI" id="CHEBI:57720"/>
        <dbReference type="EC" id="2.4.2.1"/>
    </reaction>
    <physiologicalReaction direction="left-to-right" evidence="8">
        <dbReference type="Rhea" id="RHEA:27643"/>
    </physiologicalReaction>
</comment>
<keyword evidence="3" id="KW-0808">Transferase</keyword>
<dbReference type="InterPro" id="IPR003730">
    <property type="entry name" value="Cu_polyphenol_OxRdtase"/>
</dbReference>
<evidence type="ECO:0000313" key="11">
    <source>
        <dbReference type="EMBL" id="CAD7236458.1"/>
    </source>
</evidence>
<comment type="catalytic activity">
    <reaction evidence="7">
        <text>adenosine + H2O + H(+) = inosine + NH4(+)</text>
        <dbReference type="Rhea" id="RHEA:24408"/>
        <dbReference type="ChEBI" id="CHEBI:15377"/>
        <dbReference type="ChEBI" id="CHEBI:15378"/>
        <dbReference type="ChEBI" id="CHEBI:16335"/>
        <dbReference type="ChEBI" id="CHEBI:17596"/>
        <dbReference type="ChEBI" id="CHEBI:28938"/>
        <dbReference type="EC" id="3.5.4.4"/>
    </reaction>
    <physiologicalReaction direction="left-to-right" evidence="7">
        <dbReference type="Rhea" id="RHEA:24409"/>
    </physiologicalReaction>
</comment>
<sequence length="222" mass="23846">MNVPFSTNAEPAGLNSGDEANLVEINRHRLRDIIPSAPNWLRQCHGIRVLPASEVESDVSAADGQWSDDAGAVCAVLSADCLPVLLAAQNGSAVAAIHAGWRGLADGVVDAGVAALTDAGFESLRAALGPAIGPQHFEVGDEVLDQFASGGHRLDGAWRRRMDGKALLDLYLLAQRRLQALGVQCGPRPEFCTYRDKDRFFSYRRDGVTGRQAGLIWREATE</sequence>
<evidence type="ECO:0000256" key="8">
    <source>
        <dbReference type="ARBA" id="ARBA00048968"/>
    </source>
</evidence>
<evidence type="ECO:0000256" key="3">
    <source>
        <dbReference type="ARBA" id="ARBA00022679"/>
    </source>
</evidence>
<dbReference type="GO" id="GO:0016787">
    <property type="term" value="F:hydrolase activity"/>
    <property type="evidence" value="ECO:0007669"/>
    <property type="project" value="UniProtKB-KW"/>
</dbReference>
<protein>
    <recommendedName>
        <fullName evidence="10">Purine nucleoside phosphorylase</fullName>
    </recommendedName>
</protein>
<accession>A0A7R8ZW00</accession>
<name>A0A7R8ZW00_9CRUS</name>
<dbReference type="GO" id="GO:0017061">
    <property type="term" value="F:S-methyl-5-thioadenosine phosphorylase activity"/>
    <property type="evidence" value="ECO:0007669"/>
    <property type="project" value="UniProtKB-EC"/>
</dbReference>
<dbReference type="PANTHER" id="PTHR30616:SF2">
    <property type="entry name" value="PURINE NUCLEOSIDE PHOSPHORYLASE LACC1"/>
    <property type="match status" value="1"/>
</dbReference>
<proteinExistence type="inferred from homology"/>
<dbReference type="PANTHER" id="PTHR30616">
    <property type="entry name" value="UNCHARACTERIZED PROTEIN YFIH"/>
    <property type="match status" value="1"/>
</dbReference>